<evidence type="ECO:0000313" key="3">
    <source>
        <dbReference type="Proteomes" id="UP000075635"/>
    </source>
</evidence>
<keyword evidence="1" id="KW-0812">Transmembrane</keyword>
<gene>
    <name evidence="2" type="ORF">BE17_14015</name>
</gene>
<dbReference type="Proteomes" id="UP000075635">
    <property type="component" value="Unassembled WGS sequence"/>
</dbReference>
<proteinExistence type="predicted"/>
<evidence type="ECO:0000256" key="1">
    <source>
        <dbReference type="SAM" id="Phobius"/>
    </source>
</evidence>
<feature type="transmembrane region" description="Helical" evidence="1">
    <location>
        <begin position="12"/>
        <end position="30"/>
    </location>
</feature>
<keyword evidence="1" id="KW-1133">Transmembrane helix</keyword>
<comment type="caution">
    <text evidence="2">The sequence shown here is derived from an EMBL/GenBank/DDBJ whole genome shotgun (WGS) entry which is preliminary data.</text>
</comment>
<organism evidence="2 3">
    <name type="scientific">Sorangium cellulosum</name>
    <name type="common">Polyangium cellulosum</name>
    <dbReference type="NCBI Taxonomy" id="56"/>
    <lineage>
        <taxon>Bacteria</taxon>
        <taxon>Pseudomonadati</taxon>
        <taxon>Myxococcota</taxon>
        <taxon>Polyangia</taxon>
        <taxon>Polyangiales</taxon>
        <taxon>Polyangiaceae</taxon>
        <taxon>Sorangium</taxon>
    </lineage>
</organism>
<evidence type="ECO:0000313" key="2">
    <source>
        <dbReference type="EMBL" id="KYF71520.1"/>
    </source>
</evidence>
<protein>
    <submittedName>
        <fullName evidence="2">Uncharacterized protein</fullName>
    </submittedName>
</protein>
<dbReference type="EMBL" id="JEMB01003518">
    <property type="protein sequence ID" value="KYF71520.1"/>
    <property type="molecule type" value="Genomic_DNA"/>
</dbReference>
<dbReference type="AlphaFoldDB" id="A0A150QU83"/>
<reference evidence="2 3" key="1">
    <citation type="submission" date="2014-02" db="EMBL/GenBank/DDBJ databases">
        <title>The small core and large imbalanced accessory genome model reveals a collaborative survival strategy of Sorangium cellulosum strains in nature.</title>
        <authorList>
            <person name="Han K."/>
            <person name="Peng R."/>
            <person name="Blom J."/>
            <person name="Li Y.-Z."/>
        </authorList>
    </citation>
    <scope>NUCLEOTIDE SEQUENCE [LARGE SCALE GENOMIC DNA]</scope>
    <source>
        <strain evidence="2 3">So0011-07</strain>
    </source>
</reference>
<sequence>MLGARAKGLRYALVVGKVLWQILALLWKVVRLVLWRWLRARLAKLMVITAALVGVILLVVAVLGRL</sequence>
<keyword evidence="1" id="KW-0472">Membrane</keyword>
<feature type="transmembrane region" description="Helical" evidence="1">
    <location>
        <begin position="42"/>
        <end position="63"/>
    </location>
</feature>
<name>A0A150QU83_SORCE</name>
<accession>A0A150QU83</accession>